<organism evidence="1 2">
    <name type="scientific">Vitis vinifera</name>
    <name type="common">Grape</name>
    <dbReference type="NCBI Taxonomy" id="29760"/>
    <lineage>
        <taxon>Eukaryota</taxon>
        <taxon>Viridiplantae</taxon>
        <taxon>Streptophyta</taxon>
        <taxon>Embryophyta</taxon>
        <taxon>Tracheophyta</taxon>
        <taxon>Spermatophyta</taxon>
        <taxon>Magnoliopsida</taxon>
        <taxon>eudicotyledons</taxon>
        <taxon>Gunneridae</taxon>
        <taxon>Pentapetalae</taxon>
        <taxon>rosids</taxon>
        <taxon>Vitales</taxon>
        <taxon>Vitaceae</taxon>
        <taxon>Viteae</taxon>
        <taxon>Vitis</taxon>
    </lineage>
</organism>
<dbReference type="AlphaFoldDB" id="A0A438K103"/>
<gene>
    <name evidence="1" type="ORF">CK203_011923</name>
</gene>
<evidence type="ECO:0000313" key="1">
    <source>
        <dbReference type="EMBL" id="RVX14896.1"/>
    </source>
</evidence>
<accession>A0A438K103</accession>
<name>A0A438K103_VITVI</name>
<evidence type="ECO:0000313" key="2">
    <source>
        <dbReference type="Proteomes" id="UP000288805"/>
    </source>
</evidence>
<proteinExistence type="predicted"/>
<comment type="caution">
    <text evidence="1">The sequence shown here is derived from an EMBL/GenBank/DDBJ whole genome shotgun (WGS) entry which is preliminary data.</text>
</comment>
<sequence length="104" mass="11760">MMKCCFKLFPHFRPIHAIVNHTIPCSISNSSWLVDLSASHHVIIDLSNLTLHYEYGGLNDIVLGDGQGSLHKALLLQGQNKDGVYEWMQPIFALRNFLLAFCHP</sequence>
<dbReference type="Proteomes" id="UP000288805">
    <property type="component" value="Unassembled WGS sequence"/>
</dbReference>
<reference evidence="1 2" key="1">
    <citation type="journal article" date="2018" name="PLoS Genet.">
        <title>Population sequencing reveals clonal diversity and ancestral inbreeding in the grapevine cultivar Chardonnay.</title>
        <authorList>
            <person name="Roach M.J."/>
            <person name="Johnson D.L."/>
            <person name="Bohlmann J."/>
            <person name="van Vuuren H.J."/>
            <person name="Jones S.J."/>
            <person name="Pretorius I.S."/>
            <person name="Schmidt S.A."/>
            <person name="Borneman A.R."/>
        </authorList>
    </citation>
    <scope>NUCLEOTIDE SEQUENCE [LARGE SCALE GENOMIC DNA]</scope>
    <source>
        <strain evidence="2">cv. Chardonnay</strain>
        <tissue evidence="1">Leaf</tissue>
    </source>
</reference>
<protein>
    <submittedName>
        <fullName evidence="1">Uncharacterized protein</fullName>
    </submittedName>
</protein>
<dbReference type="EMBL" id="QGNW01000020">
    <property type="protein sequence ID" value="RVX14896.1"/>
    <property type="molecule type" value="Genomic_DNA"/>
</dbReference>